<evidence type="ECO:0000313" key="2">
    <source>
        <dbReference type="WBParaSite" id="Pan_g22793.t1"/>
    </source>
</evidence>
<dbReference type="Proteomes" id="UP000492821">
    <property type="component" value="Unassembled WGS sequence"/>
</dbReference>
<protein>
    <submittedName>
        <fullName evidence="2">FBA_2 domain-containing protein</fullName>
    </submittedName>
</protein>
<evidence type="ECO:0000313" key="1">
    <source>
        <dbReference type="Proteomes" id="UP000492821"/>
    </source>
</evidence>
<reference evidence="1" key="1">
    <citation type="journal article" date="2013" name="Genetics">
        <title>The draft genome and transcriptome of Panagrellus redivivus are shaped by the harsh demands of a free-living lifestyle.</title>
        <authorList>
            <person name="Srinivasan J."/>
            <person name="Dillman A.R."/>
            <person name="Macchietto M.G."/>
            <person name="Heikkinen L."/>
            <person name="Lakso M."/>
            <person name="Fracchia K.M."/>
            <person name="Antoshechkin I."/>
            <person name="Mortazavi A."/>
            <person name="Wong G."/>
            <person name="Sternberg P.W."/>
        </authorList>
    </citation>
    <scope>NUCLEOTIDE SEQUENCE [LARGE SCALE GENOMIC DNA]</scope>
    <source>
        <strain evidence="1">MT8872</strain>
    </source>
</reference>
<dbReference type="WBParaSite" id="Pan_g22793.t1">
    <property type="protein sequence ID" value="Pan_g22793.t1"/>
    <property type="gene ID" value="Pan_g22793"/>
</dbReference>
<name>A0A7E4VMX4_PANRE</name>
<organism evidence="1 2">
    <name type="scientific">Panagrellus redivivus</name>
    <name type="common">Microworm</name>
    <dbReference type="NCBI Taxonomy" id="6233"/>
    <lineage>
        <taxon>Eukaryota</taxon>
        <taxon>Metazoa</taxon>
        <taxon>Ecdysozoa</taxon>
        <taxon>Nematoda</taxon>
        <taxon>Chromadorea</taxon>
        <taxon>Rhabditida</taxon>
        <taxon>Tylenchina</taxon>
        <taxon>Panagrolaimomorpha</taxon>
        <taxon>Panagrolaimoidea</taxon>
        <taxon>Panagrolaimidae</taxon>
        <taxon>Panagrellus</taxon>
    </lineage>
</organism>
<dbReference type="AlphaFoldDB" id="A0A7E4VMX4"/>
<accession>A0A7E4VMX4</accession>
<reference evidence="2" key="2">
    <citation type="submission" date="2020-10" db="UniProtKB">
        <authorList>
            <consortium name="WormBaseParasite"/>
        </authorList>
    </citation>
    <scope>IDENTIFICATION</scope>
</reference>
<proteinExistence type="predicted"/>
<keyword evidence="1" id="KW-1185">Reference proteome</keyword>
<sequence>MALLTTRESFYLHIAIMGESERINLYLSKLKQFFDEVAIADDRYIHKSMPYPILKLPYGIRYRLSELTTPSERLNFQLSAGTASICPPKLQYCHEYQICLHGNVGDLEIAVAKEDSLMNPYDAEFFIPDSKTVAFCPNILRLKNIDEFHLTGEVFDHILLQPEELTVDNCRLSNTFWQKLSAITSNVRIIKIGSTNDGTLCIPSLLSAFSNLEEMWILTNVQSTWMADILKHQSTQLKRIFIYGHADILLSLFDIKELINFLRAQSFGFWLNIELDPSTSRWSREYDDWIQHQLGSELRRFTSVYTPRGSQYISLGYYGSCGRRLVKYSLA</sequence>